<gene>
    <name evidence="1" type="ORF">LTR37_005284</name>
</gene>
<organism evidence="1 2">
    <name type="scientific">Vermiconidia calcicola</name>
    <dbReference type="NCBI Taxonomy" id="1690605"/>
    <lineage>
        <taxon>Eukaryota</taxon>
        <taxon>Fungi</taxon>
        <taxon>Dikarya</taxon>
        <taxon>Ascomycota</taxon>
        <taxon>Pezizomycotina</taxon>
        <taxon>Dothideomycetes</taxon>
        <taxon>Dothideomycetidae</taxon>
        <taxon>Mycosphaerellales</taxon>
        <taxon>Extremaceae</taxon>
        <taxon>Vermiconidia</taxon>
    </lineage>
</organism>
<dbReference type="Proteomes" id="UP001281147">
    <property type="component" value="Unassembled WGS sequence"/>
</dbReference>
<evidence type="ECO:0000313" key="2">
    <source>
        <dbReference type="Proteomes" id="UP001281147"/>
    </source>
</evidence>
<comment type="caution">
    <text evidence="1">The sequence shown here is derived from an EMBL/GenBank/DDBJ whole genome shotgun (WGS) entry which is preliminary data.</text>
</comment>
<reference evidence="1" key="1">
    <citation type="submission" date="2023-07" db="EMBL/GenBank/DDBJ databases">
        <title>Black Yeasts Isolated from many extreme environments.</title>
        <authorList>
            <person name="Coleine C."/>
            <person name="Stajich J.E."/>
            <person name="Selbmann L."/>
        </authorList>
    </citation>
    <scope>NUCLEOTIDE SEQUENCE</scope>
    <source>
        <strain evidence="1">CCFEE 5714</strain>
    </source>
</reference>
<protein>
    <submittedName>
        <fullName evidence="1">Uncharacterized protein</fullName>
    </submittedName>
</protein>
<proteinExistence type="predicted"/>
<keyword evidence="2" id="KW-1185">Reference proteome</keyword>
<accession>A0ACC3NLB0</accession>
<name>A0ACC3NLB0_9PEZI</name>
<dbReference type="EMBL" id="JAUTXU010000033">
    <property type="protein sequence ID" value="KAK3718169.1"/>
    <property type="molecule type" value="Genomic_DNA"/>
</dbReference>
<sequence>MDDKQYDDEYRGLLNEDQLKHLSRHIKTVIPQNIDLDQANGSIKELHFTLERIFEAASNSSLKATHRVAAWNALCALIDQCANLDYDILNNVVFVERIWDRAFKLYLEQGHLARPKSSKQLLTTLSTAFKKGSSRPEVYVAKPLITGITCQEDHRRTKACLQALSHLLLKEVLSLEDVRNCIREHCADAANSSLWSTLQYLLAVLLAWVGKADLGSVVAQVVTVILDRQESLQNSHDPQCGITASVARRAPIWVEPLTTVLGEERIIVEDLRIHIFPALFKRSLADYVSFLEAKGLHRLTRTSSTADSHIQDDTELNDGLLYAALQAGKELGLVSETTAPDVSISSTSVQLPVRCIGRMLRQSSRNTRLTGLSLLTTSHAATRPFPPETFRMLRRYLYIFFGDTDANFRSEVFSLMQKLMDRLRAVTAVLGRQANTNEAAAQTLHNHRSFLEWLLQFLSWEVRPTASYQRHISALKTLSVLARSGLDQVVPSQYLSKAAVAETKWPFQISIMTPGLRRLLLDLLMDPFDDVRQMSAAILFLYSAPGNVRESQHGRKGLGDVIDRAENRMLATGRADQADGVAHMYALLFRESQSVSRSSTGPHSTEQSVLLRLVESLARILNTVESSLATAPDKYPMHGLLTSLRYVLTQSQCSLEFGSLPHRLVDHLHAVWEAVKPVLCNDAPEGYLPENPEDMPEMSTKDTLSYSWRALKESSMLLGTIVAHESLNYDSVLALSNLCFTQLAELRHRGAFSTVAQTWITCCVRCRGVKGNDGQTVLQSWYDDVLQILNRRVTINTRRSAGIPSLICGLLIADQTGHLVAKAFEDLAIIARQPVDSSKMSQSSLPQVHALNCMKDMLKNTRLREQSEFHVPRSLRLAADSLRSEAWAVRNCGLMLFRAVIDRLLGTSGSHPDDDAVSSQRISAQQYPELLNIVLDLLTASDATSTSRGIEGVFPALQLLQRSAISKGRLDEAKRAVWKLTSSPSWHIRDKAARTYAAVVCNNGIATGVKTILATEGTGQNALHGSLLCARYLVAKLGSMGGVNSRPDRSADSIRRAASDAEEVFSLLTAMTSASHFFFHNTCPITKSAYVDLVTDCRKHARSSRYQGAQGQDTSPQKDSNRSTPLSFTEELHLASIHDQCFGGNAALRRSLARAVSYEVDVDLAALFSESEGILSPIRALARSDPDACSYLFLEIQFAELPEGPKTCSKLVSLISAASTILDGVYELKLKCEVQRFLLWLADLPWKEESSSGLQALVPACACTSRSIGAIASQTYADQSLQLQALVVEAYLAGGLQGPLDMETRVRDWITSCSAAVRQEDAALYTREAAAMSISRIKSTWRCLEARSSPDFRILCLSIYDLLNDDDEDIRLLAARSTARLVASCDPIEGEEELEPFEASQNLLTFMVGRWPADRDFAKEALLRAFGTFDPIEMTVAEQLRATTVVDTALFAEEKPNLYIDEARETKAWSQVLQIQPTTIPQRWISDLARWVFNGLNALADRANTESDGGLGWSTKPEAFVLGLQVLYGTEVLLHLVARGMRLPVRPSTLNTKLFRLTAAARYGCVNCLWIQEMERIAALAVVRCIADRKKLLATVSGAIWKGKRPTA</sequence>
<evidence type="ECO:0000313" key="1">
    <source>
        <dbReference type="EMBL" id="KAK3718169.1"/>
    </source>
</evidence>